<dbReference type="PANTHER" id="PTHR40038">
    <property type="entry name" value="MEMBRANE-ASSOCIATED PROTEIN TCAA"/>
    <property type="match status" value="1"/>
</dbReference>
<comment type="caution">
    <text evidence="4">The sequence shown here is derived from an EMBL/GenBank/DDBJ whole genome shotgun (WGS) entry which is preliminary data.</text>
</comment>
<dbReference type="RefSeq" id="WP_056976862.1">
    <property type="nucleotide sequence ID" value="NZ_AYYP01000046.1"/>
</dbReference>
<evidence type="ECO:0000256" key="1">
    <source>
        <dbReference type="SAM" id="Phobius"/>
    </source>
</evidence>
<keyword evidence="1" id="KW-0472">Membrane</keyword>
<dbReference type="Pfam" id="PF13240">
    <property type="entry name" value="Zn_Ribbon_1"/>
    <property type="match status" value="1"/>
</dbReference>
<dbReference type="Proteomes" id="UP000051008">
    <property type="component" value="Unassembled WGS sequence"/>
</dbReference>
<dbReference type="EMBL" id="AYYP01000046">
    <property type="protein sequence ID" value="KRM63985.1"/>
    <property type="molecule type" value="Genomic_DNA"/>
</dbReference>
<reference evidence="4 5" key="1">
    <citation type="journal article" date="2015" name="Genome Announc.">
        <title>Expanding the biotechnology potential of lactobacilli through comparative genomics of 213 strains and associated genera.</title>
        <authorList>
            <person name="Sun Z."/>
            <person name="Harris H.M."/>
            <person name="McCann A."/>
            <person name="Guo C."/>
            <person name="Argimon S."/>
            <person name="Zhang W."/>
            <person name="Yang X."/>
            <person name="Jeffery I.B."/>
            <person name="Cooney J.C."/>
            <person name="Kagawa T.F."/>
            <person name="Liu W."/>
            <person name="Song Y."/>
            <person name="Salvetti E."/>
            <person name="Wrobel A."/>
            <person name="Rasinkangas P."/>
            <person name="Parkhill J."/>
            <person name="Rea M.C."/>
            <person name="O'Sullivan O."/>
            <person name="Ritari J."/>
            <person name="Douillard F.P."/>
            <person name="Paul Ross R."/>
            <person name="Yang R."/>
            <person name="Briner A.E."/>
            <person name="Felis G.E."/>
            <person name="de Vos W.M."/>
            <person name="Barrangou R."/>
            <person name="Klaenhammer T.R."/>
            <person name="Caufield P.W."/>
            <person name="Cui Y."/>
            <person name="Zhang H."/>
            <person name="O'Toole P.W."/>
        </authorList>
    </citation>
    <scope>NUCLEOTIDE SEQUENCE [LARGE SCALE GENOMIC DNA]</scope>
    <source>
        <strain evidence="4 5">DSM 20509</strain>
    </source>
</reference>
<protein>
    <submittedName>
        <fullName evidence="4">Uncharacterized protein</fullName>
    </submittedName>
</protein>
<evidence type="ECO:0000313" key="4">
    <source>
        <dbReference type="EMBL" id="KRM63985.1"/>
    </source>
</evidence>
<dbReference type="AlphaFoldDB" id="A0A0R2A982"/>
<name>A0A0R2A982_9LACO</name>
<feature type="transmembrane region" description="Helical" evidence="1">
    <location>
        <begin position="48"/>
        <end position="69"/>
    </location>
</feature>
<proteinExistence type="predicted"/>
<feature type="domain" description="TcaA 4th" evidence="3">
    <location>
        <begin position="238"/>
        <end position="305"/>
    </location>
</feature>
<sequence length="452" mass="50090">MSTSKFCPNCGQAVKQTDKFCQHCGAKLEQAQQGYSRTASKKPLDKKWLILGAVVLVLLGVYLGGRSYYQPNKQLERFTTALVGKGDVESYLVSSDQNLKITAKDAAAFKKSFANSQDQVATMKQHFLMGSSYAGYSWVKSGSHWLIFPAYKLQVNPAYVTLTTNKRGVKFYQDGKVITKKQATMANGYGVKVGPLFPGQYTFTAKGKASGKPIVVKQTKVLAAGNNDLALELATLNFKVEGQAGQAVYINNEKVGTLDKEGEKVFKNYPASAKMKLYLTTKAGNKEIKSEVVDVSGYTYNYQDVDEDDLPEVAPKFKGLISKDKAEDLLESAFNEGEDGSSAATFVGEENNDSYNELVAFFKSLHNLSSYEVEDIKSISPESATKVKVSYAMKYTFINYDSDSERKKIQQFTYHDAEIVYDQKDDTYKLQSLGKTGTKADWERTYSAAEDD</sequence>
<keyword evidence="5" id="KW-1185">Reference proteome</keyword>
<keyword evidence="1" id="KW-1133">Transmembrane helix</keyword>
<dbReference type="OrthoDB" id="2327418at2"/>
<dbReference type="PATRIC" id="fig|1423718.3.peg.110"/>
<organism evidence="4 5">
    <name type="scientific">Ligilactobacillus agilis DSM 20509</name>
    <dbReference type="NCBI Taxonomy" id="1423718"/>
    <lineage>
        <taxon>Bacteria</taxon>
        <taxon>Bacillati</taxon>
        <taxon>Bacillota</taxon>
        <taxon>Bacilli</taxon>
        <taxon>Lactobacillales</taxon>
        <taxon>Lactobacillaceae</taxon>
        <taxon>Ligilactobacillus</taxon>
    </lineage>
</organism>
<dbReference type="InterPro" id="IPR026870">
    <property type="entry name" value="Zinc_ribbon_dom"/>
</dbReference>
<feature type="domain" description="Zinc-ribbon" evidence="2">
    <location>
        <begin position="6"/>
        <end position="28"/>
    </location>
</feature>
<evidence type="ECO:0000259" key="3">
    <source>
        <dbReference type="Pfam" id="PF22820"/>
    </source>
</evidence>
<evidence type="ECO:0000259" key="2">
    <source>
        <dbReference type="Pfam" id="PF13240"/>
    </source>
</evidence>
<keyword evidence="1" id="KW-0812">Transmembrane</keyword>
<accession>A0A0R2A982</accession>
<dbReference type="InterPro" id="IPR054530">
    <property type="entry name" value="TcaA_4th"/>
</dbReference>
<dbReference type="PANTHER" id="PTHR40038:SF1">
    <property type="entry name" value="MEMBRANE-ASSOCIATED PROTEIN TCAA"/>
    <property type="match status" value="1"/>
</dbReference>
<evidence type="ECO:0000313" key="5">
    <source>
        <dbReference type="Proteomes" id="UP000051008"/>
    </source>
</evidence>
<dbReference type="Pfam" id="PF22820">
    <property type="entry name" value="TcaA_3rd_4th"/>
    <property type="match status" value="1"/>
</dbReference>
<gene>
    <name evidence="4" type="ORF">FC14_GL000107</name>
</gene>